<accession>A0A1G6QUX2</accession>
<dbReference type="Proteomes" id="UP000199060">
    <property type="component" value="Unassembled WGS sequence"/>
</dbReference>
<organism evidence="2 3">
    <name type="scientific">Algoriphagus faecimaris</name>
    <dbReference type="NCBI Taxonomy" id="686796"/>
    <lineage>
        <taxon>Bacteria</taxon>
        <taxon>Pseudomonadati</taxon>
        <taxon>Bacteroidota</taxon>
        <taxon>Cytophagia</taxon>
        <taxon>Cytophagales</taxon>
        <taxon>Cyclobacteriaceae</taxon>
        <taxon>Algoriphagus</taxon>
    </lineage>
</organism>
<proteinExistence type="predicted"/>
<dbReference type="InterPro" id="IPR001387">
    <property type="entry name" value="Cro/C1-type_HTH"/>
</dbReference>
<evidence type="ECO:0000313" key="3">
    <source>
        <dbReference type="Proteomes" id="UP000199060"/>
    </source>
</evidence>
<dbReference type="SUPFAM" id="SSF47413">
    <property type="entry name" value="lambda repressor-like DNA-binding domains"/>
    <property type="match status" value="1"/>
</dbReference>
<feature type="domain" description="HTH cro/C1-type" evidence="1">
    <location>
        <begin position="62"/>
        <end position="115"/>
    </location>
</feature>
<dbReference type="Gene3D" id="1.10.260.40">
    <property type="entry name" value="lambda repressor-like DNA-binding domains"/>
    <property type="match status" value="1"/>
</dbReference>
<reference evidence="3" key="1">
    <citation type="submission" date="2016-10" db="EMBL/GenBank/DDBJ databases">
        <authorList>
            <person name="Varghese N."/>
            <person name="Submissions S."/>
        </authorList>
    </citation>
    <scope>NUCLEOTIDE SEQUENCE [LARGE SCALE GENOMIC DNA]</scope>
    <source>
        <strain evidence="3">DSM 23095</strain>
    </source>
</reference>
<dbReference type="AlphaFoldDB" id="A0A1G6QUX2"/>
<dbReference type="GO" id="GO:0006355">
    <property type="term" value="P:regulation of DNA-templated transcription"/>
    <property type="evidence" value="ECO:0007669"/>
    <property type="project" value="InterPro"/>
</dbReference>
<dbReference type="OrthoDB" id="9796786at2"/>
<dbReference type="RefSeq" id="WP_087938633.1">
    <property type="nucleotide sequence ID" value="NZ_FNAC01000010.1"/>
</dbReference>
<dbReference type="PROSITE" id="PS50943">
    <property type="entry name" value="HTH_CROC1"/>
    <property type="match status" value="1"/>
</dbReference>
<evidence type="ECO:0000313" key="2">
    <source>
        <dbReference type="EMBL" id="SDC95496.1"/>
    </source>
</evidence>
<dbReference type="EMBL" id="FNAC01000010">
    <property type="protein sequence ID" value="SDC95496.1"/>
    <property type="molecule type" value="Genomic_DNA"/>
</dbReference>
<name>A0A1G6QUX2_9BACT</name>
<dbReference type="STRING" id="686796.SAMN04488104_101071"/>
<dbReference type="InterPro" id="IPR010982">
    <property type="entry name" value="Lambda_DNA-bd_dom_sf"/>
</dbReference>
<sequence length="119" mass="13737">MVKPIKNNSEYENALERTYDLMQQDLAPESEASDELEVLSILIKEYENVHFPIPKPHPIEAIKFRLDQMGISESELSEILGARSRKSEILSGKRKLSLAMIRKLNEKLKIPAEVLIREY</sequence>
<dbReference type="PANTHER" id="PTHR40455">
    <property type="entry name" value="ANTITOXIN HIGA"/>
    <property type="match status" value="1"/>
</dbReference>
<dbReference type="GO" id="GO:0001046">
    <property type="term" value="F:core promoter sequence-specific DNA binding"/>
    <property type="evidence" value="ECO:0007669"/>
    <property type="project" value="TreeGrafter"/>
</dbReference>
<keyword evidence="3" id="KW-1185">Reference proteome</keyword>
<dbReference type="PANTHER" id="PTHR40455:SF1">
    <property type="entry name" value="ANTITOXIN HIGA"/>
    <property type="match status" value="1"/>
</dbReference>
<protein>
    <submittedName>
        <fullName evidence="2">HTH-type transcriptional regulator / antitoxin HigA</fullName>
    </submittedName>
</protein>
<evidence type="ECO:0000259" key="1">
    <source>
        <dbReference type="PROSITE" id="PS50943"/>
    </source>
</evidence>
<gene>
    <name evidence="2" type="ORF">SAMN04488104_101071</name>
</gene>
<dbReference type="InterPro" id="IPR039060">
    <property type="entry name" value="Antitox_HigA"/>
</dbReference>